<gene>
    <name evidence="1" type="ORF">TCIL3000_11_1330</name>
</gene>
<dbReference type="GO" id="GO:0005788">
    <property type="term" value="C:endoplasmic reticulum lumen"/>
    <property type="evidence" value="ECO:0007669"/>
    <property type="project" value="TreeGrafter"/>
</dbReference>
<accession>G0UZD0</accession>
<dbReference type="PANTHER" id="PTHR13077:SF6">
    <property type="entry name" value="SELENOPROTEIN F"/>
    <property type="match status" value="1"/>
</dbReference>
<protein>
    <recommendedName>
        <fullName evidence="2">Selenoprotein F/M domain-containing protein</fullName>
    </recommendedName>
</protein>
<name>G0UZD0_TRYCI</name>
<evidence type="ECO:0000313" key="1">
    <source>
        <dbReference type="EMBL" id="CCC94749.1"/>
    </source>
</evidence>
<dbReference type="AlphaFoldDB" id="G0UZD0"/>
<proteinExistence type="predicted"/>
<organism evidence="1">
    <name type="scientific">Trypanosoma congolense (strain IL3000)</name>
    <dbReference type="NCBI Taxonomy" id="1068625"/>
    <lineage>
        <taxon>Eukaryota</taxon>
        <taxon>Discoba</taxon>
        <taxon>Euglenozoa</taxon>
        <taxon>Kinetoplastea</taxon>
        <taxon>Metakinetoplastina</taxon>
        <taxon>Trypanosomatida</taxon>
        <taxon>Trypanosomatidae</taxon>
        <taxon>Trypanosoma</taxon>
        <taxon>Nannomonas</taxon>
    </lineage>
</organism>
<dbReference type="PANTHER" id="PTHR13077">
    <property type="entry name" value="SELENOPROTEIN F"/>
    <property type="match status" value="1"/>
</dbReference>
<dbReference type="EMBL" id="HE575324">
    <property type="protein sequence ID" value="CCC94749.1"/>
    <property type="molecule type" value="Genomic_DNA"/>
</dbReference>
<sequence length="247" mass="28162">MRVLGTLAPYSISISLTFSPSSTGLFTALSFLMQPVVSDYCASFLNLPSMLPRSDISLFFPHSYCLFFAYRHCVAGEMHTMRYFLAVITLFLLVGCGTGRGEADAPMAPSPAEECRRLGFQRPYVWCRHCELLKHHTEATALHEECLICCHPDKIQSEERYESARLVVNRKAPEGPDREVDKFVAAYKEKFGSRLQIIQTDFDRPTHLVLLGKRGDDDLQWNVEDWSMSSLHDYLAHVFNLETDEQL</sequence>
<reference evidence="1" key="1">
    <citation type="journal article" date="2012" name="Proc. Natl. Acad. Sci. U.S.A.">
        <title>Antigenic diversity is generated by distinct evolutionary mechanisms in African trypanosome species.</title>
        <authorList>
            <person name="Jackson A.P."/>
            <person name="Berry A."/>
            <person name="Aslett M."/>
            <person name="Allison H.C."/>
            <person name="Burton P."/>
            <person name="Vavrova-Anderson J."/>
            <person name="Brown R."/>
            <person name="Browne H."/>
            <person name="Corton N."/>
            <person name="Hauser H."/>
            <person name="Gamble J."/>
            <person name="Gilderthorp R."/>
            <person name="Marcello L."/>
            <person name="McQuillan J."/>
            <person name="Otto T.D."/>
            <person name="Quail M.A."/>
            <person name="Sanders M.J."/>
            <person name="van Tonder A."/>
            <person name="Ginger M.L."/>
            <person name="Field M.C."/>
            <person name="Barry J.D."/>
            <person name="Hertz-Fowler C."/>
            <person name="Berriman M."/>
        </authorList>
    </citation>
    <scope>NUCLEOTIDE SEQUENCE</scope>
    <source>
        <strain evidence="1">IL3000</strain>
    </source>
</reference>
<dbReference type="VEuPathDB" id="TriTrypDB:TcIL3000.11.1330"/>
<evidence type="ECO:0008006" key="2">
    <source>
        <dbReference type="Google" id="ProtNLM"/>
    </source>
</evidence>
<dbReference type="InterPro" id="IPR039992">
    <property type="entry name" value="Sep15_SelM"/>
</dbReference>
<dbReference type="GO" id="GO:0016491">
    <property type="term" value="F:oxidoreductase activity"/>
    <property type="evidence" value="ECO:0007669"/>
    <property type="project" value="TreeGrafter"/>
</dbReference>